<reference evidence="2" key="1">
    <citation type="submission" date="2016-10" db="EMBL/GenBank/DDBJ databases">
        <authorList>
            <person name="Varghese N."/>
            <person name="Submissions S."/>
        </authorList>
    </citation>
    <scope>NUCLEOTIDE SEQUENCE [LARGE SCALE GENOMIC DNA]</scope>
    <source>
        <strain evidence="2">DSM 18579</strain>
    </source>
</reference>
<evidence type="ECO:0000313" key="2">
    <source>
        <dbReference type="Proteomes" id="UP000242642"/>
    </source>
</evidence>
<gene>
    <name evidence="1" type="ORF">SAMN02583745_00460</name>
</gene>
<dbReference type="EMBL" id="FOHV01000003">
    <property type="protein sequence ID" value="SES77539.1"/>
    <property type="molecule type" value="Genomic_DNA"/>
</dbReference>
<proteinExistence type="predicted"/>
<dbReference type="AlphaFoldDB" id="A0A1H9Z886"/>
<accession>A0A1H9Z886</accession>
<dbReference type="RefSeq" id="WP_093317492.1">
    <property type="nucleotide sequence ID" value="NZ_FOHV01000003.1"/>
</dbReference>
<dbReference type="OrthoDB" id="7063162at2"/>
<name>A0A1H9Z886_9GAMM</name>
<keyword evidence="2" id="KW-1185">Reference proteome</keyword>
<sequence>MRYQCNLKKMIVLITIFSEPAISATLYQKQAHTEIYGSSPYFDSIGSKVIKSDRVIDGVLQISVGAMIEVPSHEYEFNSQIKNPFFSFIDHDNDVATVLGNDSPGSLPTDLIPSKFTQVRWFIIEAAEGYKFADEVSKSGEIITRWTPEQIRIVSEITDGRNVNFFTDNKNSKSLIVPEAAVGYRIGFWVLPETENGIPNAGNWIKVFDLNKFFSQKAPSGPGPGEWTDTNHPHNPDPDIACINLNCGIPSVDNPGGGGGLVTGADWIINIYDVIDPDDPSKDILADTSDTARVNHEYYATIRILEDNSVEGIGAVYRDPTEKELETLEWEIINLETDETIASYSEKNNPTRVNNNAGTITIGAQTFKRYWFKTQFTNAEAQQILQETGPQYSEQGWGIRVKIVKDE</sequence>
<organism evidence="1 2">
    <name type="scientific">Thorsellia anophelis DSM 18579</name>
    <dbReference type="NCBI Taxonomy" id="1123402"/>
    <lineage>
        <taxon>Bacteria</taxon>
        <taxon>Pseudomonadati</taxon>
        <taxon>Pseudomonadota</taxon>
        <taxon>Gammaproteobacteria</taxon>
        <taxon>Enterobacterales</taxon>
        <taxon>Thorselliaceae</taxon>
        <taxon>Thorsellia</taxon>
    </lineage>
</organism>
<protein>
    <submittedName>
        <fullName evidence="1">Uncharacterized protein</fullName>
    </submittedName>
</protein>
<dbReference type="Proteomes" id="UP000242642">
    <property type="component" value="Unassembled WGS sequence"/>
</dbReference>
<evidence type="ECO:0000313" key="1">
    <source>
        <dbReference type="EMBL" id="SES77539.1"/>
    </source>
</evidence>